<evidence type="ECO:0000313" key="9">
    <source>
        <dbReference type="Proteomes" id="UP000193648"/>
    </source>
</evidence>
<dbReference type="PANTHER" id="PTHR15180:SF1">
    <property type="entry name" value="GENERAL TRANSCRIPTION FACTOR 3C POLYPEPTIDE 1"/>
    <property type="match status" value="1"/>
</dbReference>
<dbReference type="InterPro" id="IPR001005">
    <property type="entry name" value="SANT/Myb"/>
</dbReference>
<sequence>MDDLVLHVQTEVALDGESGCSWSRFWFLVDQFLLKDDDPTSAPSFTGAPQSFTDNRLKRADEKFRLFFWSNFVQEDGVSFYNHSVDNSAGSRSSSKERSDDSKASFIPFNELIPLDPAEISYTNVTEKYAGTIRIVASAEQQRAALLGYSGAAFQISNQAFQVLQSIAAARDVGATQAQLAKLLKVDPRSMFHFLKVLIEMKLIVKIPVTTDGQYTLLCLHVKFADMNPGYKAMNSESDFASAGRHLITGDRGQRFEGLLKTETKKVSYYSGLIKQKLTDILGRAKNQAMSIDDLAKALDLTEMNIVQNRWFNRQIELLCKLKYIKRVHVPGVYRCIQLLRPYGTDMPVDENEREKINLRSVIADDTSQSGIYMDTSIEHQVYKHIIDSKEKGVIAKEIRHKMDMLNVRLLARILETLSKPMPGTDKPLVKRVVEFVGRERRYRYYSEHGFKTGVAEDHREYIEKAKSFPVITLPPRAAGVQKGRVPISSDTQASQTTILPAPATTIITSQLPTDPTGSEQPLLDTATSFSSGSTVTQPANGNTTTLNQTPELTTAATPERFISVALLKRRKVILSILERKRIIELHHSLVQEYQEEKHRLYPNEEESSVIDRKTLYRTISILEAEGLIKLYKVQNILTAGGNMLTKTFCLHPSVDPESEEGREFMKECSNRQVLFGAQGPKSSKKAEKIQLEVESLDEIQRRLGQDFYKGPSVPSVPFADLGPPVTKTRTDPKQKQTRGQAQEPDGLDTAVTYGWSKAKMMRALVFHRMLLDKLASTDQTLYNFADRPNVFSTSKLFDAMQFRVFLIVVGIVQVPTDEAKAFLDQHRKSCQPLNSLPDFMQPYVSLSTNFKKRLREALEILDALGLVSPLVAVHSFGGSMNLGPAPNHLVLNTHYEVHTNVKAPLDPVVPDQLDHELEGRKQYKLLMPDECKAFWTDLQASASVMKYMPKERSIDRSWEEIRRDFLLNLCNKRIWAEPIQITPSQAEKLMTQVNTKIRFAPAAHDPKIDQMAKETGLPREHVIQYYKTVASVWHANPIRSAPEKAKRLPRVRKARQTIINKQDDTTSMIIKQEVEDTPSITGASSSNVATNASQTLKMATTLDGGRFSVGKPKKSRARRVVWTDMEDERLLLACAIVRCMSETFNTKFSWQCVSNSFNGSRARDVCRHRYAKLIREPHLYKQVESYRAQFSYIFPTLAEQFDIKRKLDEYDPSALIAYFQPNEGTPMPKLPDASPLLNNPAAIERLNYVRQNERFSSIYLEEKLHPDQSLPRRLRLINRLPPTLRTNNNMELDNSPEELDMPQSIAGNSVAKQDEPKPLIVRQETRGMEHTILAVIKAIYCLPRHKRPRSMIRSILSCFVSSKVLETCELAKEWKILTSIKNASYRIPGQKVGRSERFSTLMNGIYPRKLTAAASDIDQVYHQASERLFPLDAGPAEMMVFLNDIAMGWLQVSMARPIEIDQSAAYEEPYGQGALHHFGVNMKNTRDTALLANVPTSIRLKRVKDQTNTENLKEMEMQPAPHKSSETLSDDDDKDPWQEARREAQIIFQALHDGLSIETSRCLYKAIYEIICDSCTVGIVPQDIKRTLISRGFEYSDKEIMECIQKLKSTSPPVVMKVGMAYTRFVGYGWHQTWTLNYKVSMESQNSINNPKDWILPRMWRTLEGAIDESIFETSLHAILSHIAEKPGISKGALLKQFHKLILSVELDDLIEELERRGAIEARSGILPRQTTLFSRREEYKLCDKDTIDERKITNYFAVPAYYSFVDMSLVVGSSQSGTDTLDTPFPLVAEGEEEEEEEEEEMEDWQEASETLMETEAEVGTEEQRPAKKARSQ</sequence>
<dbReference type="RefSeq" id="XP_021886470.1">
    <property type="nucleotide sequence ID" value="XM_022022423.1"/>
</dbReference>
<evidence type="ECO:0000256" key="1">
    <source>
        <dbReference type="ARBA" id="ARBA00004123"/>
    </source>
</evidence>
<dbReference type="GO" id="GO:0006384">
    <property type="term" value="P:transcription initiation at RNA polymerase III promoter"/>
    <property type="evidence" value="ECO:0007669"/>
    <property type="project" value="InterPro"/>
</dbReference>
<keyword evidence="5" id="KW-0539">Nucleus</keyword>
<dbReference type="InParanoid" id="A0A1Y2H2L4"/>
<accession>A0A1Y2H2L4</accession>
<dbReference type="GO" id="GO:0042791">
    <property type="term" value="P:5S class rRNA transcription by RNA polymerase III"/>
    <property type="evidence" value="ECO:0007669"/>
    <property type="project" value="TreeGrafter"/>
</dbReference>
<dbReference type="Gene3D" id="1.10.10.10">
    <property type="entry name" value="Winged helix-like DNA-binding domain superfamily/Winged helix DNA-binding domain"/>
    <property type="match status" value="1"/>
</dbReference>
<evidence type="ECO:0000256" key="5">
    <source>
        <dbReference type="ARBA" id="ARBA00023242"/>
    </source>
</evidence>
<dbReference type="Pfam" id="PF20222">
    <property type="entry name" value="DUF6581"/>
    <property type="match status" value="1"/>
</dbReference>
<dbReference type="GO" id="GO:0005634">
    <property type="term" value="C:nucleus"/>
    <property type="evidence" value="ECO:0007669"/>
    <property type="project" value="UniProtKB-SubCell"/>
</dbReference>
<dbReference type="PANTHER" id="PTHR15180">
    <property type="entry name" value="GENERAL TRANSCRIPTION FACTOR 3C POLYPEPTIDE 1"/>
    <property type="match status" value="1"/>
</dbReference>
<name>A0A1Y2H2L4_9FUNG</name>
<feature type="compositionally biased region" description="Acidic residues" evidence="6">
    <location>
        <begin position="1792"/>
        <end position="1823"/>
    </location>
</feature>
<dbReference type="OrthoDB" id="68020at2759"/>
<feature type="region of interest" description="Disordered" evidence="6">
    <location>
        <begin position="510"/>
        <end position="549"/>
    </location>
</feature>
<feature type="compositionally biased region" description="Polar residues" evidence="6">
    <location>
        <begin position="510"/>
        <end position="542"/>
    </location>
</feature>
<keyword evidence="2" id="KW-0597">Phosphoprotein</keyword>
<gene>
    <name evidence="8" type="ORF">BCR41DRAFT_344088</name>
</gene>
<keyword evidence="4" id="KW-0804">Transcription</keyword>
<dbReference type="GO" id="GO:0003677">
    <property type="term" value="F:DNA binding"/>
    <property type="evidence" value="ECO:0007669"/>
    <property type="project" value="UniProtKB-KW"/>
</dbReference>
<dbReference type="Proteomes" id="UP000193648">
    <property type="component" value="Unassembled WGS sequence"/>
</dbReference>
<dbReference type="InterPro" id="IPR046488">
    <property type="entry name" value="Sfc3/Tfc3_C"/>
</dbReference>
<dbReference type="SUPFAM" id="SSF46785">
    <property type="entry name" value="Winged helix' DNA-binding domain"/>
    <property type="match status" value="1"/>
</dbReference>
<dbReference type="Pfam" id="PF24101">
    <property type="entry name" value="WHD_GTF3C1"/>
    <property type="match status" value="1"/>
</dbReference>
<evidence type="ECO:0000256" key="6">
    <source>
        <dbReference type="SAM" id="MobiDB-lite"/>
    </source>
</evidence>
<evidence type="ECO:0000313" key="8">
    <source>
        <dbReference type="EMBL" id="ORZ28797.1"/>
    </source>
</evidence>
<dbReference type="InterPro" id="IPR036390">
    <property type="entry name" value="WH_DNA-bd_sf"/>
</dbReference>
<feature type="domain" description="Myb-like" evidence="7">
    <location>
        <begin position="1115"/>
        <end position="1175"/>
    </location>
</feature>
<feature type="region of interest" description="Disordered" evidence="6">
    <location>
        <begin position="1777"/>
        <end position="1835"/>
    </location>
</feature>
<keyword evidence="9" id="KW-1185">Reference proteome</keyword>
<dbReference type="EMBL" id="MCFF01000001">
    <property type="protein sequence ID" value="ORZ28797.1"/>
    <property type="molecule type" value="Genomic_DNA"/>
</dbReference>
<comment type="caution">
    <text evidence="8">The sequence shown here is derived from an EMBL/GenBank/DDBJ whole genome shotgun (WGS) entry which is preliminary data.</text>
</comment>
<dbReference type="InterPro" id="IPR007309">
    <property type="entry name" value="TFIIIC_Bblock-bd"/>
</dbReference>
<evidence type="ECO:0000256" key="2">
    <source>
        <dbReference type="ARBA" id="ARBA00022553"/>
    </source>
</evidence>
<feature type="compositionally biased region" description="Basic and acidic residues" evidence="6">
    <location>
        <begin position="1504"/>
        <end position="1517"/>
    </location>
</feature>
<organism evidence="8 9">
    <name type="scientific">Lobosporangium transversale</name>
    <dbReference type="NCBI Taxonomy" id="64571"/>
    <lineage>
        <taxon>Eukaryota</taxon>
        <taxon>Fungi</taxon>
        <taxon>Fungi incertae sedis</taxon>
        <taxon>Mucoromycota</taxon>
        <taxon>Mortierellomycotina</taxon>
        <taxon>Mortierellomycetes</taxon>
        <taxon>Mortierellales</taxon>
        <taxon>Mortierellaceae</taxon>
        <taxon>Lobosporangium</taxon>
    </lineage>
</organism>
<dbReference type="STRING" id="64571.A0A1Y2H2L4"/>
<reference evidence="8 9" key="1">
    <citation type="submission" date="2016-07" db="EMBL/GenBank/DDBJ databases">
        <title>Pervasive Adenine N6-methylation of Active Genes in Fungi.</title>
        <authorList>
            <consortium name="DOE Joint Genome Institute"/>
            <person name="Mondo S.J."/>
            <person name="Dannebaum R.O."/>
            <person name="Kuo R.C."/>
            <person name="Labutti K."/>
            <person name="Haridas S."/>
            <person name="Kuo A."/>
            <person name="Salamov A."/>
            <person name="Ahrendt S.R."/>
            <person name="Lipzen A."/>
            <person name="Sullivan W."/>
            <person name="Andreopoulos W.B."/>
            <person name="Clum A."/>
            <person name="Lindquist E."/>
            <person name="Daum C."/>
            <person name="Ramamoorthy G.K."/>
            <person name="Gryganskyi A."/>
            <person name="Culley D."/>
            <person name="Magnuson J.K."/>
            <person name="James T.Y."/>
            <person name="O'Malley M.A."/>
            <person name="Stajich J.E."/>
            <person name="Spatafora J.W."/>
            <person name="Visel A."/>
            <person name="Grigoriev I.V."/>
        </authorList>
    </citation>
    <scope>NUCLEOTIDE SEQUENCE [LARGE SCALE GENOMIC DNA]</scope>
    <source>
        <strain evidence="8 9">NRRL 3116</strain>
    </source>
</reference>
<feature type="region of interest" description="Disordered" evidence="6">
    <location>
        <begin position="1504"/>
        <end position="1537"/>
    </location>
</feature>
<keyword evidence="3" id="KW-0238">DNA-binding</keyword>
<proteinExistence type="predicted"/>
<dbReference type="GeneID" id="33564267"/>
<dbReference type="CDD" id="cd16169">
    <property type="entry name" value="Tau138_eWH"/>
    <property type="match status" value="1"/>
</dbReference>
<protein>
    <recommendedName>
        <fullName evidence="7">Myb-like domain-containing protein</fullName>
    </recommendedName>
</protein>
<dbReference type="InterPro" id="IPR035625">
    <property type="entry name" value="Tfc3-like_eWH"/>
</dbReference>
<dbReference type="Pfam" id="PF04182">
    <property type="entry name" value="B-block_TFIIIC"/>
    <property type="match status" value="1"/>
</dbReference>
<dbReference type="InterPro" id="IPR056467">
    <property type="entry name" value="eWH_GTF3C1"/>
</dbReference>
<dbReference type="GO" id="GO:0000127">
    <property type="term" value="C:transcription factor TFIIIC complex"/>
    <property type="evidence" value="ECO:0007669"/>
    <property type="project" value="InterPro"/>
</dbReference>
<evidence type="ECO:0000259" key="7">
    <source>
        <dbReference type="PROSITE" id="PS50090"/>
    </source>
</evidence>
<comment type="subcellular location">
    <subcellularLocation>
        <location evidence="1">Nucleus</location>
    </subcellularLocation>
</comment>
<evidence type="ECO:0000256" key="3">
    <source>
        <dbReference type="ARBA" id="ARBA00023125"/>
    </source>
</evidence>
<dbReference type="InterPro" id="IPR036388">
    <property type="entry name" value="WH-like_DNA-bd_sf"/>
</dbReference>
<feature type="region of interest" description="Disordered" evidence="6">
    <location>
        <begin position="709"/>
        <end position="748"/>
    </location>
</feature>
<dbReference type="PROSITE" id="PS50090">
    <property type="entry name" value="MYB_LIKE"/>
    <property type="match status" value="1"/>
</dbReference>
<dbReference type="InterPro" id="IPR044210">
    <property type="entry name" value="Tfc3-like"/>
</dbReference>
<evidence type="ECO:0000256" key="4">
    <source>
        <dbReference type="ARBA" id="ARBA00023163"/>
    </source>
</evidence>